<dbReference type="InterPro" id="IPR052957">
    <property type="entry name" value="Auxin_embryo_med"/>
</dbReference>
<feature type="domain" description="Sacsin/Nov" evidence="1">
    <location>
        <begin position="41"/>
        <end position="143"/>
    </location>
</feature>
<dbReference type="PANTHER" id="PTHR32387:SF3">
    <property type="entry name" value="ATP_DNA BINDING PROTEIN"/>
    <property type="match status" value="1"/>
</dbReference>
<dbReference type="AlphaFoldDB" id="A0AAD6LPG6"/>
<dbReference type="InterPro" id="IPR058210">
    <property type="entry name" value="SACS/Nov_dom"/>
</dbReference>
<evidence type="ECO:0000313" key="3">
    <source>
        <dbReference type="Proteomes" id="UP001164929"/>
    </source>
</evidence>
<name>A0AAD6LPG6_9ROSI</name>
<proteinExistence type="predicted"/>
<gene>
    <name evidence="2" type="ORF">NC653_035183</name>
</gene>
<evidence type="ECO:0000313" key="2">
    <source>
        <dbReference type="EMBL" id="KAJ6970826.1"/>
    </source>
</evidence>
<dbReference type="Pfam" id="PF25794">
    <property type="entry name" value="SACS"/>
    <property type="match status" value="1"/>
</dbReference>
<dbReference type="PANTHER" id="PTHR32387">
    <property type="entry name" value="WU:FJ29H11"/>
    <property type="match status" value="1"/>
</dbReference>
<sequence length="1123" mass="127306">MASPREHIEHIRKTTFSIGGEKNPLAPMLDQAVKYLSAELYTKDVHFLMELIQNAEDNDYSEGVDPSLEFVITSRDITATGAPATLLIFNSEEGFSARNIESICSVGNSTKKGNKKRGYIGEKGIGFKSVFLITPRPFIFSNGYQIRFNEKPCPHCNLGYVVPEWVEENPSLSDIKEIYGSNSTLPTTTIVLPLKPDKVKSVKQQLSSIHPEVLLFLSKIKSLSVREENEDPRLNTVSAIAITKRTNFRARESMDAESYTLHLSAEVNSTDEQDRECSYSVWKQKFPMKKKNKVEKRMGVKDRVITLAFPNGKRLRRGRSLPGIYAFLPTEMVTNFPFIIQADFILASSRETILLDDNWNQGILDCVPLAFINALVSLVKTREDAPVSSLPRLFQFLPIKSSHYPTLNAVRESIKVKLADEEIVPSEPFTEQKFFHKPSEIGRIMPAFWSALNKARKEGGYLNAEGVDSLCGKMPLVDSYGHVTKERSGVLVPANGSKWVELIGSNPWREENYVELGEDYLHPARFAGTRTSEEKFMEFLITRVKASDIPNISPPNAGIPTLSGPLTKQNAFLLLDWIRELKRRGICIPQKLLTCIKDDHRPPSQSFLLTSDDGNSNWGTTLQNGTVLVDIPLIDQDQKKCIREVKWLRTRLGDYRCPGNCILYGPEWESILAITLLPFIDDSDKFYGRDIREYEKELKKMGVVVEFKAGVKFVAAGLYFPLNPCHITSENVFSLLECIRILLQEKDYSFPDTFQKNVRREWLRTHVGYRTPDNCCLFDSKWGLYLKSTDGPFIDEVFYGSNITSYREELRSIGVTVEVYQACPLLASNLYHHSDFSTIVRIFKFLSRNEWMPESDATRKIWIPDGEENEVETALADGLMKLPVHSGRGEILLLDKNDVFVADDLLLKELFEKHSPRPVLVWYPQPSLPSLPRSKLLEIYRKIGVRTISESARKEELSLADGVKLKPLNPRVLFIGKEMVRLILGFLADPSLKMKVKRRHEAVRCLLNITALVTAEPITVSYSLSLSSGEIVKVRGSRMIRWDRKSSKLYTQKPDKAGGPKVRIEYATYLAEAIAEGVLWDKEDHISALCELIKVAVLSKNLQTIESSKPAFGQQRKDEKHNL</sequence>
<accession>A0AAD6LPG6</accession>
<dbReference type="InterPro" id="IPR036890">
    <property type="entry name" value="HATPase_C_sf"/>
</dbReference>
<dbReference type="NCBIfam" id="NF047352">
    <property type="entry name" value="P_loop_sacsin"/>
    <property type="match status" value="1"/>
</dbReference>
<comment type="caution">
    <text evidence="2">The sequence shown here is derived from an EMBL/GenBank/DDBJ whole genome shotgun (WGS) entry which is preliminary data.</text>
</comment>
<dbReference type="Proteomes" id="UP001164929">
    <property type="component" value="Chromosome 15"/>
</dbReference>
<dbReference type="EMBL" id="JAQIZT010000015">
    <property type="protein sequence ID" value="KAJ6970826.1"/>
    <property type="molecule type" value="Genomic_DNA"/>
</dbReference>
<protein>
    <recommendedName>
        <fullName evidence="1">Sacsin/Nov domain-containing protein</fullName>
    </recommendedName>
</protein>
<keyword evidence="3" id="KW-1185">Reference proteome</keyword>
<evidence type="ECO:0000259" key="1">
    <source>
        <dbReference type="Pfam" id="PF25794"/>
    </source>
</evidence>
<reference evidence="2" key="1">
    <citation type="journal article" date="2023" name="Mol. Ecol. Resour.">
        <title>Chromosome-level genome assembly of a triploid poplar Populus alba 'Berolinensis'.</title>
        <authorList>
            <person name="Chen S."/>
            <person name="Yu Y."/>
            <person name="Wang X."/>
            <person name="Wang S."/>
            <person name="Zhang T."/>
            <person name="Zhou Y."/>
            <person name="He R."/>
            <person name="Meng N."/>
            <person name="Wang Y."/>
            <person name="Liu W."/>
            <person name="Liu Z."/>
            <person name="Liu J."/>
            <person name="Guo Q."/>
            <person name="Huang H."/>
            <person name="Sederoff R.R."/>
            <person name="Wang G."/>
            <person name="Qu G."/>
            <person name="Chen S."/>
        </authorList>
    </citation>
    <scope>NUCLEOTIDE SEQUENCE</scope>
    <source>
        <strain evidence="2">SC-2020</strain>
    </source>
</reference>
<dbReference type="Gene3D" id="3.30.565.10">
    <property type="entry name" value="Histidine kinase-like ATPase, C-terminal domain"/>
    <property type="match status" value="1"/>
</dbReference>
<organism evidence="2 3">
    <name type="scientific">Populus alba x Populus x berolinensis</name>
    <dbReference type="NCBI Taxonomy" id="444605"/>
    <lineage>
        <taxon>Eukaryota</taxon>
        <taxon>Viridiplantae</taxon>
        <taxon>Streptophyta</taxon>
        <taxon>Embryophyta</taxon>
        <taxon>Tracheophyta</taxon>
        <taxon>Spermatophyta</taxon>
        <taxon>Magnoliopsida</taxon>
        <taxon>eudicotyledons</taxon>
        <taxon>Gunneridae</taxon>
        <taxon>Pentapetalae</taxon>
        <taxon>rosids</taxon>
        <taxon>fabids</taxon>
        <taxon>Malpighiales</taxon>
        <taxon>Salicaceae</taxon>
        <taxon>Saliceae</taxon>
        <taxon>Populus</taxon>
    </lineage>
</organism>
<dbReference type="SUPFAM" id="SSF55874">
    <property type="entry name" value="ATPase domain of HSP90 chaperone/DNA topoisomerase II/histidine kinase"/>
    <property type="match status" value="1"/>
</dbReference>